<dbReference type="Pfam" id="PF13458">
    <property type="entry name" value="Peripla_BP_6"/>
    <property type="match status" value="1"/>
</dbReference>
<feature type="signal peptide" evidence="3">
    <location>
        <begin position="1"/>
        <end position="29"/>
    </location>
</feature>
<keyword evidence="2 3" id="KW-0732">Signal</keyword>
<keyword evidence="6" id="KW-1185">Reference proteome</keyword>
<dbReference type="CDD" id="cd06327">
    <property type="entry name" value="PBP1_SBP-like"/>
    <property type="match status" value="1"/>
</dbReference>
<comment type="similarity">
    <text evidence="1">Belongs to the leucine-binding protein family.</text>
</comment>
<dbReference type="Gene3D" id="3.40.50.2300">
    <property type="match status" value="2"/>
</dbReference>
<sequence length="410" mass="43118">MVSAGHARVATALLAATAVALTGCASSVAAGNAPGISGDVVRIGFITDMSGPYVGIDGPAGAEMVRKAVAEKGGAVGGAPVEVIVADHRNKADVAAAEATEFFDRQGVDVLIGGVNSGSSLAMAAVARERRKPFVAVGAGDSSHTGEQCSPYTVHYAYSTTAWGRIAGRAGGDDASWYFLTADYAFGRQMHDAAARYVTSAGRTVAGAAHHPRGAPDLTPLVQQAHASGAEVIGLASGHDDLARALTAVNTLGLRDSVAVVGMHLFITELDEIGLEHAQGMYVPAGWFWTRDAETRAWSERFFAEFGRMPTSLQAADYSAALQYLNAVEGAGSDDADAVLARLRNTRINDVYTKNGYIRGDGHMVHDMYLLQVKEPGESAEPWDYYRLVETVEGEAAWPTKGESACPLWK</sequence>
<accession>A0ABP3YJZ4</accession>
<evidence type="ECO:0000313" key="5">
    <source>
        <dbReference type="EMBL" id="GAA0896207.1"/>
    </source>
</evidence>
<gene>
    <name evidence="5" type="ORF">GCM10009559_54310</name>
</gene>
<feature type="domain" description="Leucine-binding protein" evidence="4">
    <location>
        <begin position="41"/>
        <end position="375"/>
    </location>
</feature>
<dbReference type="InterPro" id="IPR028082">
    <property type="entry name" value="Peripla_BP_I"/>
</dbReference>
<evidence type="ECO:0000256" key="2">
    <source>
        <dbReference type="ARBA" id="ARBA00022729"/>
    </source>
</evidence>
<evidence type="ECO:0000259" key="4">
    <source>
        <dbReference type="Pfam" id="PF13458"/>
    </source>
</evidence>
<evidence type="ECO:0000256" key="1">
    <source>
        <dbReference type="ARBA" id="ARBA00010062"/>
    </source>
</evidence>
<evidence type="ECO:0000313" key="6">
    <source>
        <dbReference type="Proteomes" id="UP001499967"/>
    </source>
</evidence>
<dbReference type="InterPro" id="IPR028081">
    <property type="entry name" value="Leu-bd"/>
</dbReference>
<organism evidence="5 6">
    <name type="scientific">Pseudonocardia zijingensis</name>
    <dbReference type="NCBI Taxonomy" id="153376"/>
    <lineage>
        <taxon>Bacteria</taxon>
        <taxon>Bacillati</taxon>
        <taxon>Actinomycetota</taxon>
        <taxon>Actinomycetes</taxon>
        <taxon>Pseudonocardiales</taxon>
        <taxon>Pseudonocardiaceae</taxon>
        <taxon>Pseudonocardia</taxon>
    </lineage>
</organism>
<dbReference type="Proteomes" id="UP001499967">
    <property type="component" value="Unassembled WGS sequence"/>
</dbReference>
<dbReference type="InterPro" id="IPR051010">
    <property type="entry name" value="BCAA_transport"/>
</dbReference>
<dbReference type="SUPFAM" id="SSF53822">
    <property type="entry name" value="Periplasmic binding protein-like I"/>
    <property type="match status" value="1"/>
</dbReference>
<feature type="chain" id="PRO_5047166671" evidence="3">
    <location>
        <begin position="30"/>
        <end position="410"/>
    </location>
</feature>
<dbReference type="EMBL" id="BAAAHP010000166">
    <property type="protein sequence ID" value="GAA0896207.1"/>
    <property type="molecule type" value="Genomic_DNA"/>
</dbReference>
<dbReference type="PANTHER" id="PTHR30483:SF6">
    <property type="entry name" value="PERIPLASMIC BINDING PROTEIN OF ABC TRANSPORTER FOR NATURAL AMINO ACIDS"/>
    <property type="match status" value="1"/>
</dbReference>
<protein>
    <submittedName>
        <fullName evidence="5">ABC transporter substrate-binding protein</fullName>
    </submittedName>
</protein>
<reference evidence="6" key="1">
    <citation type="journal article" date="2019" name="Int. J. Syst. Evol. Microbiol.">
        <title>The Global Catalogue of Microorganisms (GCM) 10K type strain sequencing project: providing services to taxonomists for standard genome sequencing and annotation.</title>
        <authorList>
            <consortium name="The Broad Institute Genomics Platform"/>
            <consortium name="The Broad Institute Genome Sequencing Center for Infectious Disease"/>
            <person name="Wu L."/>
            <person name="Ma J."/>
        </authorList>
    </citation>
    <scope>NUCLEOTIDE SEQUENCE [LARGE SCALE GENOMIC DNA]</scope>
    <source>
        <strain evidence="6">JCM 11117</strain>
    </source>
</reference>
<evidence type="ECO:0000256" key="3">
    <source>
        <dbReference type="SAM" id="SignalP"/>
    </source>
</evidence>
<comment type="caution">
    <text evidence="5">The sequence shown here is derived from an EMBL/GenBank/DDBJ whole genome shotgun (WGS) entry which is preliminary data.</text>
</comment>
<dbReference type="PANTHER" id="PTHR30483">
    <property type="entry name" value="LEUCINE-SPECIFIC-BINDING PROTEIN"/>
    <property type="match status" value="1"/>
</dbReference>
<name>A0ABP3YJZ4_9PSEU</name>
<proteinExistence type="inferred from homology"/>